<feature type="region of interest" description="Disordered" evidence="10">
    <location>
        <begin position="94"/>
        <end position="124"/>
    </location>
</feature>
<keyword evidence="8" id="KW-0539">Nucleus</keyword>
<feature type="compositionally biased region" description="Polar residues" evidence="10">
    <location>
        <begin position="340"/>
        <end position="357"/>
    </location>
</feature>
<gene>
    <name evidence="12" type="ORF">ZOSMA_2G01340</name>
</gene>
<evidence type="ECO:0000256" key="3">
    <source>
        <dbReference type="ARBA" id="ARBA00022771"/>
    </source>
</evidence>
<evidence type="ECO:0000256" key="9">
    <source>
        <dbReference type="PROSITE-ProRule" id="PRU00470"/>
    </source>
</evidence>
<keyword evidence="6" id="KW-0238">DNA-binding</keyword>
<evidence type="ECO:0000256" key="5">
    <source>
        <dbReference type="ARBA" id="ARBA00023015"/>
    </source>
</evidence>
<evidence type="ECO:0000256" key="10">
    <source>
        <dbReference type="SAM" id="MobiDB-lite"/>
    </source>
</evidence>
<dbReference type="Proteomes" id="UP000036987">
    <property type="component" value="Unassembled WGS sequence"/>
</dbReference>
<evidence type="ECO:0000313" key="12">
    <source>
        <dbReference type="EMBL" id="KMZ66122.1"/>
    </source>
</evidence>
<proteinExistence type="predicted"/>
<comment type="subcellular location">
    <subcellularLocation>
        <location evidence="1">Nucleus</location>
    </subcellularLocation>
</comment>
<dbReference type="AlphaFoldDB" id="A0A0K9PD24"/>
<feature type="compositionally biased region" description="Low complexity" evidence="10">
    <location>
        <begin position="298"/>
        <end position="307"/>
    </location>
</feature>
<feature type="region of interest" description="Disordered" evidence="10">
    <location>
        <begin position="381"/>
        <end position="400"/>
    </location>
</feature>
<evidence type="ECO:0000256" key="7">
    <source>
        <dbReference type="ARBA" id="ARBA00023163"/>
    </source>
</evidence>
<keyword evidence="2" id="KW-0479">Metal-binding</keyword>
<evidence type="ECO:0000256" key="4">
    <source>
        <dbReference type="ARBA" id="ARBA00022833"/>
    </source>
</evidence>
<protein>
    <recommendedName>
        <fullName evidence="11">SBP-type domain-containing protein</fullName>
    </recommendedName>
</protein>
<feature type="domain" description="SBP-type" evidence="11">
    <location>
        <begin position="126"/>
        <end position="203"/>
    </location>
</feature>
<dbReference type="FunFam" id="4.10.1100.10:FF:000001">
    <property type="entry name" value="Squamosa promoter-binding-like protein 14"/>
    <property type="match status" value="1"/>
</dbReference>
<dbReference type="InterPro" id="IPR044817">
    <property type="entry name" value="SBP-like"/>
</dbReference>
<name>A0A0K9PD24_ZOSMR</name>
<dbReference type="GO" id="GO:0000976">
    <property type="term" value="F:transcription cis-regulatory region binding"/>
    <property type="evidence" value="ECO:0000318"/>
    <property type="project" value="GO_Central"/>
</dbReference>
<dbReference type="PANTHER" id="PTHR31251">
    <property type="entry name" value="SQUAMOSA PROMOTER-BINDING-LIKE PROTEIN 4"/>
    <property type="match status" value="1"/>
</dbReference>
<dbReference type="PANTHER" id="PTHR31251:SF208">
    <property type="entry name" value="SQUAMOSA PROMOTER-BINDING-LIKE PROTEIN 18"/>
    <property type="match status" value="1"/>
</dbReference>
<sequence>MCVEDLFISVNKSYSLFQFQLLPFCRGESELSSLLSSIPFFFPSFLLPFLSALVSMDWDLPEFEPNIGSGSSPSMDVDLNLGTCLGGDFRSSSIWKPQQPQQQQQSSSSGAGQPKRHRQPTNGSHNVACLVDGCKSDLSNCRDYHRRHKVCETHSKTPVVLIGGQEQRFCQQCSRFHLLIEFDEIKRSCRKRLDGHNRRRRKPQPDPFSGNLHINPQASGFTLYSSHNIFSTTTVAAEAVGERGLQSYYGCQPLLNTISFTGNSSRNRNDKMILDGLTEALDCDCALSLLSPPPPQHQQPSPSTQTLNLSHQHHSHSHMILPHSGTDHTFPQQYGSGFNRYSSRSQSSPDASTTGEFSCSGIIDDPRSNVLDLQSSSIFGGSTSPHGDGGHSILLPYSWP</sequence>
<feature type="compositionally biased region" description="Low complexity" evidence="10">
    <location>
        <begin position="94"/>
        <end position="109"/>
    </location>
</feature>
<dbReference type="SUPFAM" id="SSF103612">
    <property type="entry name" value="SBT domain"/>
    <property type="match status" value="1"/>
</dbReference>
<feature type="region of interest" description="Disordered" evidence="10">
    <location>
        <begin position="289"/>
        <end position="326"/>
    </location>
</feature>
<reference evidence="13" key="1">
    <citation type="journal article" date="2016" name="Nature">
        <title>The genome of the seagrass Zostera marina reveals angiosperm adaptation to the sea.</title>
        <authorList>
            <person name="Olsen J.L."/>
            <person name="Rouze P."/>
            <person name="Verhelst B."/>
            <person name="Lin Y.-C."/>
            <person name="Bayer T."/>
            <person name="Collen J."/>
            <person name="Dattolo E."/>
            <person name="De Paoli E."/>
            <person name="Dittami S."/>
            <person name="Maumus F."/>
            <person name="Michel G."/>
            <person name="Kersting A."/>
            <person name="Lauritano C."/>
            <person name="Lohaus R."/>
            <person name="Toepel M."/>
            <person name="Tonon T."/>
            <person name="Vanneste K."/>
            <person name="Amirebrahimi M."/>
            <person name="Brakel J."/>
            <person name="Bostroem C."/>
            <person name="Chovatia M."/>
            <person name="Grimwood J."/>
            <person name="Jenkins J.W."/>
            <person name="Jueterbock A."/>
            <person name="Mraz A."/>
            <person name="Stam W.T."/>
            <person name="Tice H."/>
            <person name="Bornberg-Bauer E."/>
            <person name="Green P.J."/>
            <person name="Pearson G.A."/>
            <person name="Procaccini G."/>
            <person name="Duarte C.M."/>
            <person name="Schmutz J."/>
            <person name="Reusch T.B.H."/>
            <person name="Van de Peer Y."/>
        </authorList>
    </citation>
    <scope>NUCLEOTIDE SEQUENCE [LARGE SCALE GENOMIC DNA]</scope>
    <source>
        <strain evidence="13">cv. Finnish</strain>
    </source>
</reference>
<dbReference type="InterPro" id="IPR004333">
    <property type="entry name" value="SBP_dom"/>
</dbReference>
<evidence type="ECO:0000256" key="8">
    <source>
        <dbReference type="ARBA" id="ARBA00023242"/>
    </source>
</evidence>
<evidence type="ECO:0000256" key="6">
    <source>
        <dbReference type="ARBA" id="ARBA00023125"/>
    </source>
</evidence>
<dbReference type="GO" id="GO:0005634">
    <property type="term" value="C:nucleus"/>
    <property type="evidence" value="ECO:0000318"/>
    <property type="project" value="GO_Central"/>
</dbReference>
<comment type="caution">
    <text evidence="12">The sequence shown here is derived from an EMBL/GenBank/DDBJ whole genome shotgun (WGS) entry which is preliminary data.</text>
</comment>
<evidence type="ECO:0000256" key="1">
    <source>
        <dbReference type="ARBA" id="ARBA00004123"/>
    </source>
</evidence>
<dbReference type="GO" id="GO:0008270">
    <property type="term" value="F:zinc ion binding"/>
    <property type="evidence" value="ECO:0007669"/>
    <property type="project" value="UniProtKB-KW"/>
</dbReference>
<keyword evidence="5" id="KW-0805">Transcription regulation</keyword>
<evidence type="ECO:0000313" key="13">
    <source>
        <dbReference type="Proteomes" id="UP000036987"/>
    </source>
</evidence>
<keyword evidence="4" id="KW-0862">Zinc</keyword>
<evidence type="ECO:0000256" key="2">
    <source>
        <dbReference type="ARBA" id="ARBA00022723"/>
    </source>
</evidence>
<dbReference type="InterPro" id="IPR036893">
    <property type="entry name" value="SBP_sf"/>
</dbReference>
<feature type="region of interest" description="Disordered" evidence="10">
    <location>
        <begin position="340"/>
        <end position="359"/>
    </location>
</feature>
<dbReference type="EMBL" id="LFYR01000981">
    <property type="protein sequence ID" value="KMZ66122.1"/>
    <property type="molecule type" value="Genomic_DNA"/>
</dbReference>
<evidence type="ECO:0000259" key="11">
    <source>
        <dbReference type="PROSITE" id="PS51141"/>
    </source>
</evidence>
<dbReference type="PROSITE" id="PS51141">
    <property type="entry name" value="ZF_SBP"/>
    <property type="match status" value="1"/>
</dbReference>
<keyword evidence="3 9" id="KW-0863">Zinc-finger</keyword>
<organism evidence="12 13">
    <name type="scientific">Zostera marina</name>
    <name type="common">Eelgrass</name>
    <dbReference type="NCBI Taxonomy" id="29655"/>
    <lineage>
        <taxon>Eukaryota</taxon>
        <taxon>Viridiplantae</taxon>
        <taxon>Streptophyta</taxon>
        <taxon>Embryophyta</taxon>
        <taxon>Tracheophyta</taxon>
        <taxon>Spermatophyta</taxon>
        <taxon>Magnoliopsida</taxon>
        <taxon>Liliopsida</taxon>
        <taxon>Zosteraceae</taxon>
        <taxon>Zostera</taxon>
    </lineage>
</organism>
<dbReference type="OrthoDB" id="514967at2759"/>
<dbReference type="GO" id="GO:0001216">
    <property type="term" value="F:DNA-binding transcription activator activity"/>
    <property type="evidence" value="ECO:0000318"/>
    <property type="project" value="GO_Central"/>
</dbReference>
<keyword evidence="13" id="KW-1185">Reference proteome</keyword>
<dbReference type="Pfam" id="PF03110">
    <property type="entry name" value="SBP"/>
    <property type="match status" value="1"/>
</dbReference>
<accession>A0A0K9PD24</accession>
<keyword evidence="7" id="KW-0804">Transcription</keyword>
<dbReference type="Gene3D" id="4.10.1100.10">
    <property type="entry name" value="Transcription factor, SBP-box domain"/>
    <property type="match status" value="1"/>
</dbReference>